<dbReference type="AlphaFoldDB" id="A0A6C0JP76"/>
<dbReference type="EMBL" id="MN740684">
    <property type="protein sequence ID" value="QHU07542.1"/>
    <property type="molecule type" value="Genomic_DNA"/>
</dbReference>
<keyword evidence="1" id="KW-0812">Transmembrane</keyword>
<proteinExistence type="predicted"/>
<accession>A0A6C0JP76</accession>
<evidence type="ECO:0000256" key="1">
    <source>
        <dbReference type="SAM" id="Phobius"/>
    </source>
</evidence>
<protein>
    <submittedName>
        <fullName evidence="2">Uncharacterized protein</fullName>
    </submittedName>
</protein>
<evidence type="ECO:0000313" key="2">
    <source>
        <dbReference type="EMBL" id="QHU07542.1"/>
    </source>
</evidence>
<keyword evidence="1" id="KW-0472">Membrane</keyword>
<keyword evidence="1" id="KW-1133">Transmembrane helix</keyword>
<reference evidence="2" key="1">
    <citation type="journal article" date="2020" name="Nature">
        <title>Giant virus diversity and host interactions through global metagenomics.</title>
        <authorList>
            <person name="Schulz F."/>
            <person name="Roux S."/>
            <person name="Paez-Espino D."/>
            <person name="Jungbluth S."/>
            <person name="Walsh D.A."/>
            <person name="Denef V.J."/>
            <person name="McMahon K.D."/>
            <person name="Konstantinidis K.T."/>
            <person name="Eloe-Fadrosh E.A."/>
            <person name="Kyrpides N.C."/>
            <person name="Woyke T."/>
        </authorList>
    </citation>
    <scope>NUCLEOTIDE SEQUENCE</scope>
    <source>
        <strain evidence="2">GVMAG-S-1040241-154</strain>
    </source>
</reference>
<name>A0A6C0JP76_9ZZZZ</name>
<organism evidence="2">
    <name type="scientific">viral metagenome</name>
    <dbReference type="NCBI Taxonomy" id="1070528"/>
    <lineage>
        <taxon>unclassified sequences</taxon>
        <taxon>metagenomes</taxon>
        <taxon>organismal metagenomes</taxon>
    </lineage>
</organism>
<sequence length="175" mass="20403">MSSEYLLILMLLLTIVIVIFIYIDIEIKKKNKIVKNKTNKNTVIHKKTISDKGDSMCTKSTCDSIDPVSNPVYNMHQIVKQSILLEEHLANKSKRCRDCITKHFSHIIGLAEEAVMLACENAKNYPYMLELPDFYNNLFKKWLEKDSTCLEICSELRNIRKKLIAVYFYGDKYKI</sequence>
<feature type="transmembrane region" description="Helical" evidence="1">
    <location>
        <begin position="6"/>
        <end position="25"/>
    </location>
</feature>